<dbReference type="SUPFAM" id="SSF53649">
    <property type="entry name" value="Alkaline phosphatase-like"/>
    <property type="match status" value="1"/>
</dbReference>
<gene>
    <name evidence="1" type="ORF">PPERSA_10205</name>
</gene>
<comment type="caution">
    <text evidence="1">The sequence shown here is derived from an EMBL/GenBank/DDBJ whole genome shotgun (WGS) entry which is preliminary data.</text>
</comment>
<keyword evidence="2" id="KW-1185">Reference proteome</keyword>
<dbReference type="OrthoDB" id="413313at2759"/>
<dbReference type="Pfam" id="PF02995">
    <property type="entry name" value="DUF229"/>
    <property type="match status" value="1"/>
</dbReference>
<sequence length="392" mass="47009">MQFFKNYVKKDYLEEPYIKKDPNGKEYIKDKTSFEFFRYHSLDKKTFDNLFQLHYGYQKYRVKEALKKKVNEFDQNKPQKSLFNNFKDAGYIVAHAMNTCSSKCILRGFASKNQYKFKDEPADHELMILDPMYINRQNYFDTTKGINSIYRRCLYQKDTNEFAFEYGKQFLNQYRDENKVLYLEFTDGHEITSEVVQYIDDPMYKFLTDIEKDGHLQKDTMLYLLSDHGQHLVSAFYLFNQIKAQNEEDEINDVYQTERMLPMFYMLVTNDLLKKHNDIAQNLESNSQSIFGMSELRETFLQNSFGIEKRKEMKKKEIENQNNLIIYQNKKNQYALKQNPDAIVEELEFVKKEAEFSIFQKLDDSRSCYDIGMTQLENPERFCSCKPQKKIE</sequence>
<dbReference type="InterPro" id="IPR004245">
    <property type="entry name" value="DUF229"/>
</dbReference>
<evidence type="ECO:0000313" key="2">
    <source>
        <dbReference type="Proteomes" id="UP000054937"/>
    </source>
</evidence>
<name>A0A0V0QLN1_PSEPJ</name>
<proteinExistence type="predicted"/>
<dbReference type="InParanoid" id="A0A0V0QLN1"/>
<evidence type="ECO:0000313" key="1">
    <source>
        <dbReference type="EMBL" id="KRX03124.1"/>
    </source>
</evidence>
<accession>A0A0V0QLN1</accession>
<organism evidence="1 2">
    <name type="scientific">Pseudocohnilembus persalinus</name>
    <name type="common">Ciliate</name>
    <dbReference type="NCBI Taxonomy" id="266149"/>
    <lineage>
        <taxon>Eukaryota</taxon>
        <taxon>Sar</taxon>
        <taxon>Alveolata</taxon>
        <taxon>Ciliophora</taxon>
        <taxon>Intramacronucleata</taxon>
        <taxon>Oligohymenophorea</taxon>
        <taxon>Scuticociliatia</taxon>
        <taxon>Philasterida</taxon>
        <taxon>Pseudocohnilembidae</taxon>
        <taxon>Pseudocohnilembus</taxon>
    </lineage>
</organism>
<dbReference type="PANTHER" id="PTHR10974">
    <property type="entry name" value="FI08016P-RELATED"/>
    <property type="match status" value="1"/>
</dbReference>
<dbReference type="PANTHER" id="PTHR10974:SF1">
    <property type="entry name" value="FI08016P-RELATED"/>
    <property type="match status" value="1"/>
</dbReference>
<dbReference type="AlphaFoldDB" id="A0A0V0QLN1"/>
<dbReference type="EMBL" id="LDAU01000144">
    <property type="protein sequence ID" value="KRX03124.1"/>
    <property type="molecule type" value="Genomic_DNA"/>
</dbReference>
<reference evidence="1 2" key="1">
    <citation type="journal article" date="2015" name="Sci. Rep.">
        <title>Genome of the facultative scuticociliatosis pathogen Pseudocohnilembus persalinus provides insight into its virulence through horizontal gene transfer.</title>
        <authorList>
            <person name="Xiong J."/>
            <person name="Wang G."/>
            <person name="Cheng J."/>
            <person name="Tian M."/>
            <person name="Pan X."/>
            <person name="Warren A."/>
            <person name="Jiang C."/>
            <person name="Yuan D."/>
            <person name="Miao W."/>
        </authorList>
    </citation>
    <scope>NUCLEOTIDE SEQUENCE [LARGE SCALE GENOMIC DNA]</scope>
    <source>
        <strain evidence="1">36N120E</strain>
    </source>
</reference>
<protein>
    <submittedName>
        <fullName evidence="1">Alkaline-phosphatase-like, core domain</fullName>
    </submittedName>
</protein>
<dbReference type="Proteomes" id="UP000054937">
    <property type="component" value="Unassembled WGS sequence"/>
</dbReference>
<dbReference type="InterPro" id="IPR017850">
    <property type="entry name" value="Alkaline_phosphatase_core_sf"/>
</dbReference>
<dbReference type="GO" id="GO:0005615">
    <property type="term" value="C:extracellular space"/>
    <property type="evidence" value="ECO:0007669"/>
    <property type="project" value="TreeGrafter"/>
</dbReference>